<keyword evidence="1 7" id="KW-0444">Lipid biosynthesis</keyword>
<dbReference type="CDD" id="cd03352">
    <property type="entry name" value="LbH_LpxD"/>
    <property type="match status" value="1"/>
</dbReference>
<evidence type="ECO:0000256" key="4">
    <source>
        <dbReference type="ARBA" id="ARBA00022737"/>
    </source>
</evidence>
<evidence type="ECO:0000259" key="8">
    <source>
        <dbReference type="Pfam" id="PF04613"/>
    </source>
</evidence>
<proteinExistence type="inferred from homology"/>
<evidence type="ECO:0000256" key="3">
    <source>
        <dbReference type="ARBA" id="ARBA00022679"/>
    </source>
</evidence>
<dbReference type="Proteomes" id="UP001447842">
    <property type="component" value="Chromosome"/>
</dbReference>
<keyword evidence="6 7" id="KW-0012">Acyltransferase</keyword>
<feature type="active site" description="Proton acceptor" evidence="7">
    <location>
        <position position="230"/>
    </location>
</feature>
<dbReference type="HAMAP" id="MF_00523">
    <property type="entry name" value="LpxD"/>
    <property type="match status" value="1"/>
</dbReference>
<dbReference type="SUPFAM" id="SSF51161">
    <property type="entry name" value="Trimeric LpxA-like enzymes"/>
    <property type="match status" value="1"/>
</dbReference>
<evidence type="ECO:0000256" key="5">
    <source>
        <dbReference type="ARBA" id="ARBA00023098"/>
    </source>
</evidence>
<evidence type="ECO:0000313" key="9">
    <source>
        <dbReference type="EMBL" id="XAU16061.1"/>
    </source>
</evidence>
<dbReference type="EMBL" id="CP147920">
    <property type="protein sequence ID" value="XAU16061.1"/>
    <property type="molecule type" value="Genomic_DNA"/>
</dbReference>
<evidence type="ECO:0000256" key="7">
    <source>
        <dbReference type="HAMAP-Rule" id="MF_00523"/>
    </source>
</evidence>
<comment type="pathway">
    <text evidence="7">Bacterial outer membrane biogenesis; LPS lipid A biosynthesis.</text>
</comment>
<evidence type="ECO:0000256" key="2">
    <source>
        <dbReference type="ARBA" id="ARBA00022556"/>
    </source>
</evidence>
<evidence type="ECO:0000313" key="10">
    <source>
        <dbReference type="Proteomes" id="UP001447842"/>
    </source>
</evidence>
<keyword evidence="4 7" id="KW-0677">Repeat</keyword>
<dbReference type="PANTHER" id="PTHR43378:SF2">
    <property type="entry name" value="UDP-3-O-ACYLGLUCOSAMINE N-ACYLTRANSFERASE 1, MITOCHONDRIAL-RELATED"/>
    <property type="match status" value="1"/>
</dbReference>
<feature type="domain" description="UDP-3-O-[3-hydroxymyristoyl] glucosamine N-acyltransferase non-repeat region" evidence="8">
    <location>
        <begin position="19"/>
        <end position="86"/>
    </location>
</feature>
<accession>A0ABZ3HC08</accession>
<protein>
    <recommendedName>
        <fullName evidence="7">UDP-3-O-acylglucosamine N-acyltransferase</fullName>
        <ecNumber evidence="7">2.3.1.191</ecNumber>
    </recommendedName>
</protein>
<evidence type="ECO:0000256" key="1">
    <source>
        <dbReference type="ARBA" id="ARBA00022516"/>
    </source>
</evidence>
<dbReference type="GO" id="GO:0103118">
    <property type="term" value="F:UDP-3-O-[(3R)-3-hydroxyacyl]-glucosamine N-acyltransferase activity"/>
    <property type="evidence" value="ECO:0007669"/>
    <property type="project" value="UniProtKB-EC"/>
</dbReference>
<organism evidence="9 10">
    <name type="scientific">Sulfurimonas diazotrophicus</name>
    <dbReference type="NCBI Taxonomy" id="3131939"/>
    <lineage>
        <taxon>Bacteria</taxon>
        <taxon>Pseudomonadati</taxon>
        <taxon>Campylobacterota</taxon>
        <taxon>Epsilonproteobacteria</taxon>
        <taxon>Campylobacterales</taxon>
        <taxon>Sulfurimonadaceae</taxon>
        <taxon>Sulfurimonas</taxon>
    </lineage>
</organism>
<comment type="catalytic activity">
    <reaction evidence="7">
        <text>a UDP-3-O-[(3R)-3-hydroxyacyl]-alpha-D-glucosamine + a (3R)-hydroxyacyl-[ACP] = a UDP-2-N,3-O-bis[(3R)-3-hydroxyacyl]-alpha-D-glucosamine + holo-[ACP] + H(+)</text>
        <dbReference type="Rhea" id="RHEA:53836"/>
        <dbReference type="Rhea" id="RHEA-COMP:9685"/>
        <dbReference type="Rhea" id="RHEA-COMP:9945"/>
        <dbReference type="ChEBI" id="CHEBI:15378"/>
        <dbReference type="ChEBI" id="CHEBI:64479"/>
        <dbReference type="ChEBI" id="CHEBI:78827"/>
        <dbReference type="ChEBI" id="CHEBI:137740"/>
        <dbReference type="ChEBI" id="CHEBI:137748"/>
        <dbReference type="EC" id="2.3.1.191"/>
    </reaction>
</comment>
<dbReference type="InterPro" id="IPR001451">
    <property type="entry name" value="Hexapep"/>
</dbReference>
<dbReference type="InterPro" id="IPR020573">
    <property type="entry name" value="UDP_GlcNAc_AcTrfase_non-rep"/>
</dbReference>
<dbReference type="InterPro" id="IPR007691">
    <property type="entry name" value="LpxD"/>
</dbReference>
<dbReference type="PANTHER" id="PTHR43378">
    <property type="entry name" value="UDP-3-O-ACYLGLUCOSAMINE N-ACYLTRANSFERASE"/>
    <property type="match status" value="1"/>
</dbReference>
<keyword evidence="2 7" id="KW-0441">Lipid A biosynthesis</keyword>
<evidence type="ECO:0000256" key="6">
    <source>
        <dbReference type="ARBA" id="ARBA00023315"/>
    </source>
</evidence>
<comment type="subunit">
    <text evidence="7">Homotrimer.</text>
</comment>
<dbReference type="Gene3D" id="2.160.10.10">
    <property type="entry name" value="Hexapeptide repeat proteins"/>
    <property type="match status" value="1"/>
</dbReference>
<dbReference type="RefSeq" id="WP_345973430.1">
    <property type="nucleotide sequence ID" value="NZ_CP147920.1"/>
</dbReference>
<reference evidence="9 10" key="1">
    <citation type="submission" date="2024-03" db="EMBL/GenBank/DDBJ databases">
        <title>Sulfurimonas sp. HSL3-1.</title>
        <authorList>
            <person name="Wang S."/>
        </authorList>
    </citation>
    <scope>NUCLEOTIDE SEQUENCE [LARGE SCALE GENOMIC DNA]</scope>
    <source>
        <strain evidence="9 10">HSL3-1</strain>
    </source>
</reference>
<keyword evidence="10" id="KW-1185">Reference proteome</keyword>
<comment type="similarity">
    <text evidence="7">Belongs to the transferase hexapeptide repeat family. LpxD subfamily.</text>
</comment>
<gene>
    <name evidence="7 9" type="primary">lpxD</name>
    <name evidence="9" type="ORF">WCY31_04980</name>
</gene>
<dbReference type="NCBIfam" id="TIGR01853">
    <property type="entry name" value="lipid_A_lpxD"/>
    <property type="match status" value="1"/>
</dbReference>
<comment type="function">
    <text evidence="7">Catalyzes the N-acylation of UDP-3-O-acylglucosamine using 3-hydroxyacyl-ACP as the acyl donor. Is involved in the biosynthesis of lipid A, a phosphorylated glycolipid that anchors the lipopolysaccharide to the outer membrane of the cell.</text>
</comment>
<dbReference type="Pfam" id="PF04613">
    <property type="entry name" value="LpxD"/>
    <property type="match status" value="1"/>
</dbReference>
<keyword evidence="5 7" id="KW-0443">Lipid metabolism</keyword>
<dbReference type="InterPro" id="IPR011004">
    <property type="entry name" value="Trimer_LpxA-like_sf"/>
</dbReference>
<dbReference type="EC" id="2.3.1.191" evidence="7"/>
<dbReference type="Pfam" id="PF00132">
    <property type="entry name" value="Hexapep"/>
    <property type="match status" value="2"/>
</dbReference>
<sequence length="316" mass="33610">MKLSEFCQKLAIPFSGEEREINGLNALQEAGQNEVSFLENPKYASQLSGTNAAAVLVTEAMAQHLPEQCTPLIVDEPYIVLAKASAFFAPLRLEHDLPESIIGEGTVIEEGAFVAKGSRIGENCHIMPGAFVGNNVTIGDNTILYPNVTVYRDCKLGSDCIIHAGTVIGSDGFGFATTKLGEHVKIYQNGNVVIEDDVEIGSNTTIDRAVFKSTVIKKGVRIDNLVQVGHNCVVGEYSVLVSQVGLAGSSNLGRNVVMGGQSATAGHLSIAPFTTIAARGGVTKNVDKAGVYGGFPLMEHRLWLKLQGKLARLLKA</sequence>
<keyword evidence="3 7" id="KW-0808">Transferase</keyword>
<dbReference type="Gene3D" id="3.40.1390.10">
    <property type="entry name" value="MurE/MurF, N-terminal domain"/>
    <property type="match status" value="1"/>
</dbReference>
<dbReference type="NCBIfam" id="NF002060">
    <property type="entry name" value="PRK00892.1"/>
    <property type="match status" value="1"/>
</dbReference>
<name>A0ABZ3HC08_9BACT</name>